<accession>A0ABX0UAZ7</accession>
<comment type="caution">
    <text evidence="2">The sequence shown here is derived from an EMBL/GenBank/DDBJ whole genome shotgun (WGS) entry which is preliminary data.</text>
</comment>
<dbReference type="Proteomes" id="UP000745859">
    <property type="component" value="Unassembled WGS sequence"/>
</dbReference>
<name>A0ABX0UAZ7_9FLAO</name>
<organism evidence="2 3">
    <name type="scientific">Wenyingzhuangia heitensis</name>
    <dbReference type="NCBI Taxonomy" id="1487859"/>
    <lineage>
        <taxon>Bacteria</taxon>
        <taxon>Pseudomonadati</taxon>
        <taxon>Bacteroidota</taxon>
        <taxon>Flavobacteriia</taxon>
        <taxon>Flavobacteriales</taxon>
        <taxon>Flavobacteriaceae</taxon>
        <taxon>Wenyingzhuangia</taxon>
    </lineage>
</organism>
<protein>
    <submittedName>
        <fullName evidence="2">dTDP-glucose pyrophosphorylase</fullName>
    </submittedName>
</protein>
<gene>
    <name evidence="2" type="ORF">FHR24_002466</name>
</gene>
<evidence type="ECO:0000259" key="1">
    <source>
        <dbReference type="Pfam" id="PF00483"/>
    </source>
</evidence>
<evidence type="ECO:0000313" key="2">
    <source>
        <dbReference type="EMBL" id="NIJ45988.1"/>
    </source>
</evidence>
<dbReference type="InterPro" id="IPR005835">
    <property type="entry name" value="NTP_transferase_dom"/>
</dbReference>
<sequence>MSTYTLVVLAAGMGSRYGGLKQMDTMSDEGDTIIDFSLYDAIQAGFKKVVFIVREEFIDQFKAKFDDKLEGKIEIEYVCQELDKVPSGYPIHPERKKPWGTGHALLVTKGVVKDNFIVINGDDFYSREAFETIIGELSKLDKESHNMCMVGFNLDKTISENGYVSRGQCYVNNAQELTDVVERTHIEKIEDKIYRKDEDGNLVVMENDTTVSMNFWGFTPKFLDALENDFVDFMKERSAELKSEFFIPTVVNNVIQSGKGAVTVLKSDAKWYGVTYAEDKPVVTKAIKELKEKAIYPKHLWSIK</sequence>
<dbReference type="InterPro" id="IPR029044">
    <property type="entry name" value="Nucleotide-diphossugar_trans"/>
</dbReference>
<dbReference type="SUPFAM" id="SSF53448">
    <property type="entry name" value="Nucleotide-diphospho-sugar transferases"/>
    <property type="match status" value="1"/>
</dbReference>
<dbReference type="Gene3D" id="3.90.550.10">
    <property type="entry name" value="Spore Coat Polysaccharide Biosynthesis Protein SpsA, Chain A"/>
    <property type="match status" value="1"/>
</dbReference>
<evidence type="ECO:0000313" key="3">
    <source>
        <dbReference type="Proteomes" id="UP000745859"/>
    </source>
</evidence>
<dbReference type="EMBL" id="JAASQL010000004">
    <property type="protein sequence ID" value="NIJ45988.1"/>
    <property type="molecule type" value="Genomic_DNA"/>
</dbReference>
<dbReference type="Pfam" id="PF00483">
    <property type="entry name" value="NTP_transferase"/>
    <property type="match status" value="1"/>
</dbReference>
<proteinExistence type="predicted"/>
<keyword evidence="3" id="KW-1185">Reference proteome</keyword>
<reference evidence="2 3" key="1">
    <citation type="submission" date="2020-03" db="EMBL/GenBank/DDBJ databases">
        <title>Genomic Encyclopedia of Type Strains, Phase IV (KMG-IV): sequencing the most valuable type-strain genomes for metagenomic binning, comparative biology and taxonomic classification.</title>
        <authorList>
            <person name="Goeker M."/>
        </authorList>
    </citation>
    <scope>NUCLEOTIDE SEQUENCE [LARGE SCALE GENOMIC DNA]</scope>
    <source>
        <strain evidence="2 3">DSM 101599</strain>
    </source>
</reference>
<feature type="domain" description="Nucleotidyl transferase" evidence="1">
    <location>
        <begin position="7"/>
        <end position="272"/>
    </location>
</feature>
<dbReference type="RefSeq" id="WP_167189184.1">
    <property type="nucleotide sequence ID" value="NZ_JAASQL010000004.1"/>
</dbReference>